<evidence type="ECO:0000256" key="5">
    <source>
        <dbReference type="ARBA" id="ARBA00022641"/>
    </source>
</evidence>
<keyword evidence="7 9" id="KW-0221">Differentiation</keyword>
<dbReference type="GO" id="GO:0008283">
    <property type="term" value="P:cell population proliferation"/>
    <property type="evidence" value="ECO:0007669"/>
    <property type="project" value="UniProtKB-UniRule"/>
</dbReference>
<evidence type="ECO:0000256" key="10">
    <source>
        <dbReference type="SAM" id="MobiDB-lite"/>
    </source>
</evidence>
<comment type="PTM">
    <text evidence="9">Sulfation is important for activity and for the binding to a putative membrane receptor.</text>
</comment>
<feature type="chain" id="PRO_5031587301" description="Phytosulfokine" evidence="9">
    <location>
        <begin position="26"/>
        <end position="84"/>
    </location>
</feature>
<sequence length="84" mass="9222">MAKFQVVTLFLLVTLLLSSTAITYAARHEPGFSNGSSAAKDQLQGVDGTEMVEESCDGDGEEECLMRRTLAAHIDYIYTQKHNP</sequence>
<evidence type="ECO:0000313" key="12">
    <source>
        <dbReference type="Proteomes" id="UP000091857"/>
    </source>
</evidence>
<evidence type="ECO:0000256" key="8">
    <source>
        <dbReference type="ARBA" id="ARBA00023030"/>
    </source>
</evidence>
<dbReference type="OrthoDB" id="1858282at2759"/>
<dbReference type="Gramene" id="Manes.13G109600.1.v8.1">
    <property type="protein sequence ID" value="Manes.13G109600.1.v8.1.CDS"/>
    <property type="gene ID" value="Manes.13G109600.v8.1"/>
</dbReference>
<dbReference type="PANTHER" id="PTHR33285">
    <property type="entry name" value="PHYTOSULFOKINES 3"/>
    <property type="match status" value="1"/>
</dbReference>
<evidence type="ECO:0000313" key="11">
    <source>
        <dbReference type="EMBL" id="OAY33591.1"/>
    </source>
</evidence>
<dbReference type="GO" id="GO:0005576">
    <property type="term" value="C:extracellular region"/>
    <property type="evidence" value="ECO:0007669"/>
    <property type="project" value="UniProtKB-SubCell"/>
</dbReference>
<dbReference type="InterPro" id="IPR009438">
    <property type="entry name" value="Phytosulfokine"/>
</dbReference>
<gene>
    <name evidence="11" type="ORF">MANES_13G109600v8</name>
</gene>
<evidence type="ECO:0000256" key="7">
    <source>
        <dbReference type="ARBA" id="ARBA00022782"/>
    </source>
</evidence>
<name>A0A2C9US56_MANES</name>
<comment type="subcellular location">
    <subcellularLocation>
        <location evidence="1 9">Secreted</location>
    </subcellularLocation>
</comment>
<evidence type="ECO:0000256" key="6">
    <source>
        <dbReference type="ARBA" id="ARBA00022729"/>
    </source>
</evidence>
<keyword evidence="3 9" id="KW-0217">Developmental protein</keyword>
<keyword evidence="4 9" id="KW-0964">Secreted</keyword>
<comment type="PTM">
    <text evidence="9">PSK-alpha is produced by endopeptidase digestion. PSK-beta is produced from PSK-alpha by exopeptidase digestion.</text>
</comment>
<dbReference type="STRING" id="3983.A0A2C9US56"/>
<evidence type="ECO:0000256" key="2">
    <source>
        <dbReference type="ARBA" id="ARBA00010781"/>
    </source>
</evidence>
<comment type="function">
    <text evidence="9">Promotes plant cell differentiation, organogenesis and somatic embryogenesis as well as cell proliferation.</text>
</comment>
<protein>
    <recommendedName>
        <fullName evidence="9">Phytosulfokine</fullName>
    </recommendedName>
    <component>
        <recommendedName>
            <fullName evidence="9">Phytosulfokine-alpha</fullName>
            <shortName evidence="9">PSK-alpha</shortName>
            <shortName evidence="9">Phytosulfokine-a</shortName>
        </recommendedName>
    </component>
    <component>
        <recommendedName>
            <fullName evidence="9">Phytosulfokine-beta</fullName>
            <shortName evidence="9">PSK-beta</shortName>
            <shortName evidence="9">Phytosulfokine-b</shortName>
        </recommendedName>
    </component>
</protein>
<comment type="caution">
    <text evidence="11">The sequence shown here is derived from an EMBL/GenBank/DDBJ whole genome shotgun (WGS) entry which is preliminary data.</text>
</comment>
<feature type="signal peptide" evidence="9">
    <location>
        <begin position="1"/>
        <end position="25"/>
    </location>
</feature>
<evidence type="ECO:0000256" key="9">
    <source>
        <dbReference type="RuleBase" id="RU368031"/>
    </source>
</evidence>
<evidence type="ECO:0000256" key="4">
    <source>
        <dbReference type="ARBA" id="ARBA00022525"/>
    </source>
</evidence>
<accession>A0A2C9US56</accession>
<evidence type="ECO:0000256" key="3">
    <source>
        <dbReference type="ARBA" id="ARBA00022473"/>
    </source>
</evidence>
<keyword evidence="6 9" id="KW-0732">Signal</keyword>
<keyword evidence="5 9" id="KW-0765">Sulfation</keyword>
<comment type="similarity">
    <text evidence="2 9">Belongs to the phytosulfokine family.</text>
</comment>
<reference evidence="12" key="1">
    <citation type="journal article" date="2016" name="Nat. Biotechnol.">
        <title>Sequencing wild and cultivated cassava and related species reveals extensive interspecific hybridization and genetic diversity.</title>
        <authorList>
            <person name="Bredeson J.V."/>
            <person name="Lyons J.B."/>
            <person name="Prochnik S.E."/>
            <person name="Wu G.A."/>
            <person name="Ha C.M."/>
            <person name="Edsinger-Gonzales E."/>
            <person name="Grimwood J."/>
            <person name="Schmutz J."/>
            <person name="Rabbi I.Y."/>
            <person name="Egesi C."/>
            <person name="Nauluvula P."/>
            <person name="Lebot V."/>
            <person name="Ndunguru J."/>
            <person name="Mkamilo G."/>
            <person name="Bart R.S."/>
            <person name="Setter T.L."/>
            <person name="Gleadow R.M."/>
            <person name="Kulakow P."/>
            <person name="Ferguson M.E."/>
            <person name="Rounsley S."/>
            <person name="Rokhsar D.S."/>
        </authorList>
    </citation>
    <scope>NUCLEOTIDE SEQUENCE [LARGE SCALE GENOMIC DNA]</scope>
    <source>
        <strain evidence="12">cv. AM560-2</strain>
    </source>
</reference>
<dbReference type="Proteomes" id="UP000091857">
    <property type="component" value="Chromosome 13"/>
</dbReference>
<evidence type="ECO:0000256" key="1">
    <source>
        <dbReference type="ARBA" id="ARBA00004613"/>
    </source>
</evidence>
<dbReference type="GO" id="GO:0030154">
    <property type="term" value="P:cell differentiation"/>
    <property type="evidence" value="ECO:0007669"/>
    <property type="project" value="UniProtKB-UniRule"/>
</dbReference>
<dbReference type="EMBL" id="CM004399">
    <property type="protein sequence ID" value="OAY33591.1"/>
    <property type="molecule type" value="Genomic_DNA"/>
</dbReference>
<dbReference type="PANTHER" id="PTHR33285:SF55">
    <property type="entry name" value="PHYTOSULFOKINES 3"/>
    <property type="match status" value="1"/>
</dbReference>
<keyword evidence="8 9" id="KW-0339">Growth factor</keyword>
<keyword evidence="12" id="KW-1185">Reference proteome</keyword>
<dbReference type="OMA" id="SCAGLEM"/>
<dbReference type="GO" id="GO:0008083">
    <property type="term" value="F:growth factor activity"/>
    <property type="evidence" value="ECO:0007669"/>
    <property type="project" value="UniProtKB-UniRule"/>
</dbReference>
<feature type="region of interest" description="Disordered" evidence="10">
    <location>
        <begin position="29"/>
        <end position="55"/>
    </location>
</feature>
<organism evidence="11 12">
    <name type="scientific">Manihot esculenta</name>
    <name type="common">Cassava</name>
    <name type="synonym">Jatropha manihot</name>
    <dbReference type="NCBI Taxonomy" id="3983"/>
    <lineage>
        <taxon>Eukaryota</taxon>
        <taxon>Viridiplantae</taxon>
        <taxon>Streptophyta</taxon>
        <taxon>Embryophyta</taxon>
        <taxon>Tracheophyta</taxon>
        <taxon>Spermatophyta</taxon>
        <taxon>Magnoliopsida</taxon>
        <taxon>eudicotyledons</taxon>
        <taxon>Gunneridae</taxon>
        <taxon>Pentapetalae</taxon>
        <taxon>rosids</taxon>
        <taxon>fabids</taxon>
        <taxon>Malpighiales</taxon>
        <taxon>Euphorbiaceae</taxon>
        <taxon>Crotonoideae</taxon>
        <taxon>Manihoteae</taxon>
        <taxon>Manihot</taxon>
    </lineage>
</organism>
<dbReference type="AlphaFoldDB" id="A0A2C9US56"/>
<dbReference type="Pfam" id="PF06404">
    <property type="entry name" value="PSK"/>
    <property type="match status" value="1"/>
</dbReference>
<proteinExistence type="inferred from homology"/>